<proteinExistence type="predicted"/>
<gene>
    <name evidence="10" type="primary">UTP13</name>
    <name evidence="10" type="ORF">SPAR_L02530</name>
</gene>
<evidence type="ECO:0000256" key="6">
    <source>
        <dbReference type="ARBA" id="ARBA00023242"/>
    </source>
</evidence>
<evidence type="ECO:0000256" key="5">
    <source>
        <dbReference type="ARBA" id="ARBA00022737"/>
    </source>
</evidence>
<dbReference type="Pfam" id="PF23769">
    <property type="entry name" value="Beta-prop_WDR75_2nd"/>
    <property type="match status" value="1"/>
</dbReference>
<dbReference type="FunFam" id="2.130.10.10:FF:001155">
    <property type="entry name" value="UTP13p Nucleolar protein"/>
    <property type="match status" value="1"/>
</dbReference>
<comment type="subcellular location">
    <subcellularLocation>
        <location evidence="1">Nucleus</location>
        <location evidence="1">Nucleolus</location>
    </subcellularLocation>
</comment>
<dbReference type="PROSITE" id="PS50294">
    <property type="entry name" value="WD_REPEATS_REGION"/>
    <property type="match status" value="5"/>
</dbReference>
<dbReference type="GO" id="GO:0030686">
    <property type="term" value="C:90S preribosome"/>
    <property type="evidence" value="ECO:0007669"/>
    <property type="project" value="TreeGrafter"/>
</dbReference>
<dbReference type="SMART" id="SM00320">
    <property type="entry name" value="WD40"/>
    <property type="match status" value="11"/>
</dbReference>
<dbReference type="InterPro" id="IPR036322">
    <property type="entry name" value="WD40_repeat_dom_sf"/>
</dbReference>
<dbReference type="RefSeq" id="XP_033767977.1">
    <property type="nucleotide sequence ID" value="XM_033912086.1"/>
</dbReference>
<feature type="repeat" description="WD" evidence="7">
    <location>
        <begin position="487"/>
        <end position="528"/>
    </location>
</feature>
<dbReference type="InterPro" id="IPR001680">
    <property type="entry name" value="WD40_rpt"/>
</dbReference>
<keyword evidence="4 7" id="KW-0853">WD repeat</keyword>
<feature type="repeat" description="WD" evidence="7">
    <location>
        <begin position="529"/>
        <end position="570"/>
    </location>
</feature>
<dbReference type="GO" id="GO:0000472">
    <property type="term" value="P:endonucleolytic cleavage to generate mature 5'-end of SSU-rRNA from (SSU-rRNA, 5.8S rRNA, LSU-rRNA)"/>
    <property type="evidence" value="ECO:0007669"/>
    <property type="project" value="TreeGrafter"/>
</dbReference>
<protein>
    <submittedName>
        <fullName evidence="10">U3 snoRNA-associated protein UTP13</fullName>
    </submittedName>
</protein>
<reference evidence="10" key="2">
    <citation type="submission" date="2020-01" db="EMBL/GenBank/DDBJ databases">
        <title>Population-level Yeast Reference Genomes.</title>
        <authorList>
            <person name="Yue J.-X."/>
        </authorList>
    </citation>
    <scope>NUCLEOTIDE SEQUENCE</scope>
    <source>
        <strain evidence="10">CBS432</strain>
    </source>
</reference>
<sequence length="817" mass="91061">MDLKISYKGVSLNPIYAGSSAVATVSENGRILATPVLDEINIIDLTPGSRKILHKISNEDEQEITALKLTPDGQYLTYVSQAQLLKIFQLKTGKVVRSMKISSPSYILDADSTSTLLAVGGTDGSIIVVDIENGYITHSFKGHGGTISSLKFYGQLNSKTWLLASGDTNGMVKVWDLVKRKCLHTLQEHSSAVRGLDIIEVPDSDGPSLQLLSGGRDDIINLWDFDMKKKYKLAKTLPVNQQVESCGFLKNRDGKRIIYTAGGDAIFQLIDSESGTVLKRTNKPIEELFIIGVLPIMNNSQMFLVMSDQTLQLINVEEDLENDDGIIQVTSSIAGNHGIIADMRYVGPELNKLALATNSPSLRIIPIPDLTEAEASLPLDVEIYEGHEDLLNSLDATEDGLWIATASKDNTAIVWRYNENSSKFDIYAKYIGHSGAVTAVGLPNIMPKGYPEFLLTASNDLTIKKWVIPKPTVTKSVQIIKVSEYTRHAHEKDINALSVSPNDSIFATASYDKTCKIWNLENGELEATLANHKRGLWDVSFCQYDKLLATSSGDKTVKIWSLDTFSVMKTLEGHTNAVQRCSFINKQKQLISCGADGLIKIWDCSSGECLKTLDGHNNRLWALSTMNDGDMIVSADADGVFQFWKDCTEQEKEQEQEKAKLQVEQEQSLQNYMSQGDWTNAFLLAMTLDHPMRLFNVLKRALGESRSRQDIEEGKSGVIFNEELDEAISTLNDEQLTLLMKRCRDWNTNAKTHTIAQRTIRCILMHHNIAKLSEIPGMVKIVDAIIPYTQRHFTRVDNLVEQSYILDYALVEMDKLF</sequence>
<dbReference type="GO" id="GO:0032040">
    <property type="term" value="C:small-subunit processome"/>
    <property type="evidence" value="ECO:0007669"/>
    <property type="project" value="InterPro"/>
</dbReference>
<evidence type="ECO:0000259" key="8">
    <source>
        <dbReference type="Pfam" id="PF08625"/>
    </source>
</evidence>
<feature type="repeat" description="WD" evidence="7">
    <location>
        <begin position="140"/>
        <end position="185"/>
    </location>
</feature>
<organism evidence="10">
    <name type="scientific">Saccharomyces paradoxus</name>
    <name type="common">Yeast</name>
    <name type="synonym">Saccharomyces douglasii</name>
    <dbReference type="NCBI Taxonomy" id="27291"/>
    <lineage>
        <taxon>Eukaryota</taxon>
        <taxon>Fungi</taxon>
        <taxon>Dikarya</taxon>
        <taxon>Ascomycota</taxon>
        <taxon>Saccharomycotina</taxon>
        <taxon>Saccharomycetes</taxon>
        <taxon>Saccharomycetales</taxon>
        <taxon>Saccharomycetaceae</taxon>
        <taxon>Saccharomyces</taxon>
    </lineage>
</organism>
<dbReference type="InterPro" id="IPR019775">
    <property type="entry name" value="WD40_repeat_CS"/>
</dbReference>
<dbReference type="InterPro" id="IPR020472">
    <property type="entry name" value="WD40_PAC1"/>
</dbReference>
<reference evidence="10" key="3">
    <citation type="submission" date="2025-07" db="EMBL/GenBank/DDBJ databases">
        <authorList>
            <consortium name="NCBI Genome Project"/>
        </authorList>
    </citation>
    <scope>NUCLEOTIDE SEQUENCE</scope>
    <source>
        <strain evidence="10">CBS432</strain>
    </source>
</reference>
<dbReference type="InterPro" id="IPR015943">
    <property type="entry name" value="WD40/YVTN_repeat-like_dom_sf"/>
</dbReference>
<evidence type="ECO:0000256" key="3">
    <source>
        <dbReference type="ARBA" id="ARBA00022552"/>
    </source>
</evidence>
<feature type="repeat" description="WD" evidence="7">
    <location>
        <begin position="613"/>
        <end position="645"/>
    </location>
</feature>
<dbReference type="PRINTS" id="PR00320">
    <property type="entry name" value="GPROTEINBRPT"/>
</dbReference>
<dbReference type="VEuPathDB" id="FungiDB:SPAR_L02530"/>
<feature type="repeat" description="WD" evidence="7">
    <location>
        <begin position="571"/>
        <end position="612"/>
    </location>
</feature>
<dbReference type="PANTHER" id="PTHR19854">
    <property type="entry name" value="TRANSDUCIN BETA-LIKE 3"/>
    <property type="match status" value="1"/>
</dbReference>
<evidence type="ECO:0000259" key="9">
    <source>
        <dbReference type="Pfam" id="PF23769"/>
    </source>
</evidence>
<keyword evidence="6" id="KW-0539">Nucleus</keyword>
<feature type="domain" description="U3 small nucleolar RNA-associated protein 13 C-terminal" evidence="8">
    <location>
        <begin position="666"/>
        <end position="813"/>
    </location>
</feature>
<dbReference type="InterPro" id="IPR013934">
    <property type="entry name" value="Utp13_C"/>
</dbReference>
<dbReference type="PROSITE" id="PS00678">
    <property type="entry name" value="WD_REPEATS_1"/>
    <property type="match status" value="1"/>
</dbReference>
<reference evidence="10" key="4">
    <citation type="submission" date="2025-08" db="UniProtKB">
        <authorList>
            <consortium name="RefSeq"/>
        </authorList>
    </citation>
    <scope>IDENTIFICATION</scope>
    <source>
        <strain evidence="10">CBS432</strain>
    </source>
</reference>
<dbReference type="PROSITE" id="PS50082">
    <property type="entry name" value="WD_REPEATS_2"/>
    <property type="match status" value="6"/>
</dbReference>
<dbReference type="PANTHER" id="PTHR19854:SF15">
    <property type="entry name" value="TRANSDUCIN BETA-LIKE PROTEIN 3"/>
    <property type="match status" value="1"/>
</dbReference>
<dbReference type="Pfam" id="PF08625">
    <property type="entry name" value="Utp13"/>
    <property type="match status" value="1"/>
</dbReference>
<feature type="domain" description="WD repeat-containing protein 75 second beta-propeller" evidence="9">
    <location>
        <begin position="412"/>
        <end position="564"/>
    </location>
</feature>
<reference evidence="10" key="1">
    <citation type="journal article" date="2017" name="Nat. Genet.">
        <title>Contrasting evolutionary genome dynamics between domesticated and wild yeasts.</title>
        <authorList>
            <person name="Yue J.X."/>
            <person name="Li J."/>
            <person name="Aigrain L."/>
            <person name="Hallin J."/>
            <person name="Persson K."/>
            <person name="Oliver K."/>
            <person name="Bergstrom A."/>
            <person name="Coupland P."/>
            <person name="Warringer J."/>
            <person name="Lagomarsino M.C."/>
            <person name="Fischer G."/>
            <person name="Durbin R."/>
            <person name="Liti G."/>
        </authorList>
    </citation>
    <scope>NUCLEOTIDE SEQUENCE</scope>
    <source>
        <strain evidence="10">CBS432</strain>
    </source>
</reference>
<keyword evidence="5" id="KW-0677">Repeat</keyword>
<dbReference type="SUPFAM" id="SSF50978">
    <property type="entry name" value="WD40 repeat-like"/>
    <property type="match status" value="2"/>
</dbReference>
<evidence type="ECO:0000256" key="7">
    <source>
        <dbReference type="PROSITE-ProRule" id="PRU00221"/>
    </source>
</evidence>
<dbReference type="KEGG" id="spao:SPAR_L02530"/>
<feature type="repeat" description="WD" evidence="7">
    <location>
        <begin position="384"/>
        <end position="425"/>
    </location>
</feature>
<dbReference type="CDD" id="cd00200">
    <property type="entry name" value="WD40"/>
    <property type="match status" value="1"/>
</dbReference>
<evidence type="ECO:0000313" key="10">
    <source>
        <dbReference type="RefSeq" id="XP_033767977.1"/>
    </source>
</evidence>
<accession>A0A8B8UW32</accession>
<dbReference type="AlphaFoldDB" id="A0A8B8UW32"/>
<dbReference type="Gene3D" id="2.130.10.10">
    <property type="entry name" value="YVTN repeat-like/Quinoprotein amine dehydrogenase"/>
    <property type="match status" value="4"/>
</dbReference>
<keyword evidence="3" id="KW-0698">rRNA processing</keyword>
<keyword evidence="2" id="KW-0690">Ribosome biogenesis</keyword>
<dbReference type="GO" id="GO:0034511">
    <property type="term" value="F:U3 snoRNA binding"/>
    <property type="evidence" value="ECO:0007669"/>
    <property type="project" value="TreeGrafter"/>
</dbReference>
<dbReference type="InterPro" id="IPR057644">
    <property type="entry name" value="Beta-prop_WDR75_2nd"/>
</dbReference>
<dbReference type="GO" id="GO:0000480">
    <property type="term" value="P:endonucleolytic cleavage in 5'-ETS of tricistronic rRNA transcript (SSU-rRNA, 5.8S rRNA, LSU-rRNA)"/>
    <property type="evidence" value="ECO:0007669"/>
    <property type="project" value="TreeGrafter"/>
</dbReference>
<dbReference type="OrthoDB" id="5414888at2759"/>
<name>A0A8B8UW32_SACPA</name>
<dbReference type="FunFam" id="2.130.10.10:FF:001389">
    <property type="entry name" value="UTP13p Nucleolar protein"/>
    <property type="match status" value="1"/>
</dbReference>
<evidence type="ECO:0000256" key="2">
    <source>
        <dbReference type="ARBA" id="ARBA00022517"/>
    </source>
</evidence>
<dbReference type="GeneID" id="54632346"/>
<evidence type="ECO:0000256" key="4">
    <source>
        <dbReference type="ARBA" id="ARBA00022574"/>
    </source>
</evidence>
<evidence type="ECO:0000256" key="1">
    <source>
        <dbReference type="ARBA" id="ARBA00004604"/>
    </source>
</evidence>
<dbReference type="Pfam" id="PF00400">
    <property type="entry name" value="WD40"/>
    <property type="match status" value="4"/>
</dbReference>